<dbReference type="SUPFAM" id="SSF75304">
    <property type="entry name" value="Amidase signature (AS) enzymes"/>
    <property type="match status" value="1"/>
</dbReference>
<dbReference type="InterPro" id="IPR000120">
    <property type="entry name" value="Amidase"/>
</dbReference>
<sequence>MDDMDTEPWRLTATEALERLLSEEFTIEQYASSLLDRIRQRDDDVKAWAYLDPAAILEQARALDRVPLDQRGPLHGLSVAVKDIILTKDMPTEHGSTIYKNDHPEIDAGSVMILRKAGCLIFGGSSSGSAAAVADFQIPIALGSQTMGSIVRPAAFNGIYGFKPTWNAITREGQKFCAPSIETIGFFAREVADIQILADIFALHDYDESPFSGIKGSKFAVCTTAQWELADEGTVAAMAKAVELLRAYGAQVEELELGPDFDKAVSYHSTITAYEGGTSLLPEYRYAKGQLDQRLVSWVENKDRASRRAYLDAYDGLAALRPRFDEIADKYVAVLVPSVIGEAPEGLGNTGSPIFASTWTALHTPVINLPGFRGRNGMPIGVSLVAARLRDRHLLKVSASVGHIFESEGGWSQKAE</sequence>
<proteinExistence type="predicted"/>
<gene>
    <name evidence="2" type="ORF">NW762_014308</name>
</gene>
<evidence type="ECO:0000259" key="1">
    <source>
        <dbReference type="Pfam" id="PF01425"/>
    </source>
</evidence>
<dbReference type="AlphaFoldDB" id="A0A9W8RIW7"/>
<dbReference type="OrthoDB" id="47007at2759"/>
<organism evidence="2 3">
    <name type="scientific">Fusarium torreyae</name>
    <dbReference type="NCBI Taxonomy" id="1237075"/>
    <lineage>
        <taxon>Eukaryota</taxon>
        <taxon>Fungi</taxon>
        <taxon>Dikarya</taxon>
        <taxon>Ascomycota</taxon>
        <taxon>Pezizomycotina</taxon>
        <taxon>Sordariomycetes</taxon>
        <taxon>Hypocreomycetidae</taxon>
        <taxon>Hypocreales</taxon>
        <taxon>Nectriaceae</taxon>
        <taxon>Fusarium</taxon>
    </lineage>
</organism>
<dbReference type="Proteomes" id="UP001152049">
    <property type="component" value="Unassembled WGS sequence"/>
</dbReference>
<dbReference type="EMBL" id="JAOQAZ010000049">
    <property type="protein sequence ID" value="KAJ4244733.1"/>
    <property type="molecule type" value="Genomic_DNA"/>
</dbReference>
<dbReference type="InterPro" id="IPR036928">
    <property type="entry name" value="AS_sf"/>
</dbReference>
<keyword evidence="3" id="KW-1185">Reference proteome</keyword>
<name>A0A9W8RIW7_9HYPO</name>
<dbReference type="GO" id="GO:0003824">
    <property type="term" value="F:catalytic activity"/>
    <property type="evidence" value="ECO:0007669"/>
    <property type="project" value="InterPro"/>
</dbReference>
<protein>
    <recommendedName>
        <fullName evidence="1">Amidase domain-containing protein</fullName>
    </recommendedName>
</protein>
<accession>A0A9W8RIW7</accession>
<dbReference type="Gene3D" id="3.90.1300.10">
    <property type="entry name" value="Amidase signature (AS) domain"/>
    <property type="match status" value="1"/>
</dbReference>
<feature type="domain" description="Amidase" evidence="1">
    <location>
        <begin position="121"/>
        <end position="395"/>
    </location>
</feature>
<dbReference type="InterPro" id="IPR023631">
    <property type="entry name" value="Amidase_dom"/>
</dbReference>
<evidence type="ECO:0000313" key="3">
    <source>
        <dbReference type="Proteomes" id="UP001152049"/>
    </source>
</evidence>
<dbReference type="PANTHER" id="PTHR11895:SF176">
    <property type="entry name" value="AMIDASE AMID-RELATED"/>
    <property type="match status" value="1"/>
</dbReference>
<dbReference type="Pfam" id="PF01425">
    <property type="entry name" value="Amidase"/>
    <property type="match status" value="1"/>
</dbReference>
<reference evidence="2" key="1">
    <citation type="submission" date="2022-09" db="EMBL/GenBank/DDBJ databases">
        <title>Fusarium specimens isolated from Avocado Roots.</title>
        <authorList>
            <person name="Stajich J."/>
            <person name="Roper C."/>
            <person name="Heimlech-Rivalta G."/>
        </authorList>
    </citation>
    <scope>NUCLEOTIDE SEQUENCE</scope>
    <source>
        <strain evidence="2">CF00136</strain>
    </source>
</reference>
<dbReference type="PANTHER" id="PTHR11895">
    <property type="entry name" value="TRANSAMIDASE"/>
    <property type="match status" value="1"/>
</dbReference>
<comment type="caution">
    <text evidence="2">The sequence shown here is derived from an EMBL/GenBank/DDBJ whole genome shotgun (WGS) entry which is preliminary data.</text>
</comment>
<evidence type="ECO:0000313" key="2">
    <source>
        <dbReference type="EMBL" id="KAJ4244733.1"/>
    </source>
</evidence>